<evidence type="ECO:0008006" key="3">
    <source>
        <dbReference type="Google" id="ProtNLM"/>
    </source>
</evidence>
<dbReference type="SUPFAM" id="SSF52540">
    <property type="entry name" value="P-loop containing nucleoside triphosphate hydrolases"/>
    <property type="match status" value="1"/>
</dbReference>
<dbReference type="Proteomes" id="UP000772196">
    <property type="component" value="Unassembled WGS sequence"/>
</dbReference>
<name>A0ABX1GZV7_9ACTN</name>
<organism evidence="1 2">
    <name type="scientific">Streptomyces physcomitrii</name>
    <dbReference type="NCBI Taxonomy" id="2724184"/>
    <lineage>
        <taxon>Bacteria</taxon>
        <taxon>Bacillati</taxon>
        <taxon>Actinomycetota</taxon>
        <taxon>Actinomycetes</taxon>
        <taxon>Kitasatosporales</taxon>
        <taxon>Streptomycetaceae</taxon>
        <taxon>Streptomyces</taxon>
    </lineage>
</organism>
<keyword evidence="2" id="KW-1185">Reference proteome</keyword>
<accession>A0ABX1GZV7</accession>
<dbReference type="RefSeq" id="WP_168538120.1">
    <property type="nucleotide sequence ID" value="NZ_JAAWWP010000005.1"/>
</dbReference>
<evidence type="ECO:0000313" key="2">
    <source>
        <dbReference type="Proteomes" id="UP000772196"/>
    </source>
</evidence>
<protein>
    <recommendedName>
        <fullName evidence="3">NACHT domain-containing protein</fullName>
    </recommendedName>
</protein>
<proteinExistence type="predicted"/>
<dbReference type="InterPro" id="IPR027417">
    <property type="entry name" value="P-loop_NTPase"/>
</dbReference>
<comment type="caution">
    <text evidence="1">The sequence shown here is derived from an EMBL/GenBank/DDBJ whole genome shotgun (WGS) entry which is preliminary data.</text>
</comment>
<dbReference type="EMBL" id="JAAWWP010000005">
    <property type="protein sequence ID" value="NKI41637.1"/>
    <property type="molecule type" value="Genomic_DNA"/>
</dbReference>
<sequence>MTIAHLVAAPDRQQAPLKTLAHVEFQLRVLGLLCAAATGKPTSLTTPGSLDVWSRYILLRRSSLRCDICESAALDVADSINTEVAKDTSIRRMRNQVFHGGPDPENVDLDALHQVVSANADHIVAIYAHGHVTELEPFFIPINGELAALHDYSEGSATYWPRHGHATDVTRPEILEALQKLGPQRGDRLLESFALDIQKDLDGFAARESIQTLVAPPEPIVVRWDLRTSGGTIRRVDRFELNADHARVWHSESGTRPYKAFLADICNWELLKERLLEELEEQVTEESLIREELFPDLKQHVPDVSARVCVADGPFGDGSDVTITQACERIAARTGIYSSYTNLITLTGEAGSGKTHSLLQFARESLARGGELAPISIYISSSGKSANSLDTLLDASMGRTLILNSRSVLALCRAGLAILVIDGFDELLGFRTYDNPLSGLRPILDALRGRGTVILSARSSYSEARLRQDLELHASMDWPPYVTTLELLPWRPEELRELTHRLPAEEARAKMSPEIRQMLTTPFFCLAFAVWARTDKSLEFLQFVVETYLQRERRKQPGQAGVELFSSGVLADIFSEVAEMIARNAVAEVSEDDLELAASQALDRDLTKEEKRRLIALCGMSAEWAENELSFKFTHLAIAEQFLARQVARLPLDQAASLLFSVAISGLCAQLIVSIWRTERGNVPTELIAALQEKVTAAEPYDQRLPGAISLGELWAKIHGTGDGPRSVRRITVESLELGGSGRVSLEEAHVQNLTVGPDIELRLASSRVDRLDLSKSTGVALVGDSYKQVLELLTQDELAVGQSRIKHALGLAEEVTEDITEIDSYFKSNIALARGPIIVNSRDFAPDDNRLNWVREYGLDAWQGFVRRMQEEGKITLEKVNASGRQKVRLRLTEAFDEQ</sequence>
<gene>
    <name evidence="1" type="ORF">HFV08_10370</name>
</gene>
<reference evidence="1 2" key="1">
    <citation type="submission" date="2020-04" db="EMBL/GenBank/DDBJ databases">
        <title>Phylogenetic Diversity and Antibacterial Activity against Ralstonia solanacearum of Endophytic Actinomycete Isolated from Moss.</title>
        <authorList>
            <person name="Zhuang X."/>
        </authorList>
    </citation>
    <scope>NUCLEOTIDE SEQUENCE [LARGE SCALE GENOMIC DNA]</scope>
    <source>
        <strain evidence="1 2">LD120</strain>
    </source>
</reference>
<evidence type="ECO:0000313" key="1">
    <source>
        <dbReference type="EMBL" id="NKI41637.1"/>
    </source>
</evidence>